<sequence>IPAREIADEAGISFGSYQHILSNVLDINRVASCLIPRNLNFLQKDNRLLVSSEMISTRDEDSTYMKRIITDDETWVYQYDVETK</sequence>
<evidence type="ECO:0008006" key="3">
    <source>
        <dbReference type="Google" id="ProtNLM"/>
    </source>
</evidence>
<feature type="non-terminal residue" evidence="1">
    <location>
        <position position="84"/>
    </location>
</feature>
<gene>
    <name evidence="1" type="ORF">EAI_16617</name>
</gene>
<feature type="non-terminal residue" evidence="1">
    <location>
        <position position="1"/>
    </location>
</feature>
<keyword evidence="2" id="KW-1185">Reference proteome</keyword>
<proteinExistence type="predicted"/>
<dbReference type="EMBL" id="GL450151">
    <property type="protein sequence ID" value="EFN81447.1"/>
    <property type="molecule type" value="Genomic_DNA"/>
</dbReference>
<dbReference type="AlphaFoldDB" id="E2BS55"/>
<evidence type="ECO:0000313" key="1">
    <source>
        <dbReference type="EMBL" id="EFN81447.1"/>
    </source>
</evidence>
<dbReference type="Proteomes" id="UP000008237">
    <property type="component" value="Unassembled WGS sequence"/>
</dbReference>
<protein>
    <recommendedName>
        <fullName evidence="3">Histone-lysine N-methyltransferase SETMAR</fullName>
    </recommendedName>
</protein>
<accession>E2BS55</accession>
<dbReference type="InterPro" id="IPR052709">
    <property type="entry name" value="Transposase-MT_Hybrid"/>
</dbReference>
<dbReference type="PANTHER" id="PTHR46060:SF1">
    <property type="entry name" value="MARINER MOS1 TRANSPOSASE-LIKE PROTEIN"/>
    <property type="match status" value="1"/>
</dbReference>
<evidence type="ECO:0000313" key="2">
    <source>
        <dbReference type="Proteomes" id="UP000008237"/>
    </source>
</evidence>
<organism evidence="2">
    <name type="scientific">Harpegnathos saltator</name>
    <name type="common">Jerdon's jumping ant</name>
    <dbReference type="NCBI Taxonomy" id="610380"/>
    <lineage>
        <taxon>Eukaryota</taxon>
        <taxon>Metazoa</taxon>
        <taxon>Ecdysozoa</taxon>
        <taxon>Arthropoda</taxon>
        <taxon>Hexapoda</taxon>
        <taxon>Insecta</taxon>
        <taxon>Pterygota</taxon>
        <taxon>Neoptera</taxon>
        <taxon>Endopterygota</taxon>
        <taxon>Hymenoptera</taxon>
        <taxon>Apocrita</taxon>
        <taxon>Aculeata</taxon>
        <taxon>Formicoidea</taxon>
        <taxon>Formicidae</taxon>
        <taxon>Ponerinae</taxon>
        <taxon>Ponerini</taxon>
        <taxon>Harpegnathos</taxon>
    </lineage>
</organism>
<dbReference type="PANTHER" id="PTHR46060">
    <property type="entry name" value="MARINER MOS1 TRANSPOSASE-LIKE PROTEIN"/>
    <property type="match status" value="1"/>
</dbReference>
<reference evidence="1 2" key="1">
    <citation type="journal article" date="2010" name="Science">
        <title>Genomic comparison of the ants Camponotus floridanus and Harpegnathos saltator.</title>
        <authorList>
            <person name="Bonasio R."/>
            <person name="Zhang G."/>
            <person name="Ye C."/>
            <person name="Mutti N.S."/>
            <person name="Fang X."/>
            <person name="Qin N."/>
            <person name="Donahue G."/>
            <person name="Yang P."/>
            <person name="Li Q."/>
            <person name="Li C."/>
            <person name="Zhang P."/>
            <person name="Huang Z."/>
            <person name="Berger S.L."/>
            <person name="Reinberg D."/>
            <person name="Wang J."/>
            <person name="Liebig J."/>
        </authorList>
    </citation>
    <scope>NUCLEOTIDE SEQUENCE [LARGE SCALE GENOMIC DNA]</scope>
    <source>
        <strain evidence="1 2">R22 G/1</strain>
    </source>
</reference>
<dbReference type="InParanoid" id="E2BS55"/>
<name>E2BS55_HARSA</name>